<keyword evidence="3 5" id="KW-0378">Hydrolase</keyword>
<keyword evidence="7" id="KW-0732">Signal</keyword>
<evidence type="ECO:0000313" key="9">
    <source>
        <dbReference type="EMBL" id="UZK53868.1"/>
    </source>
</evidence>
<evidence type="ECO:0000313" key="10">
    <source>
        <dbReference type="Proteomes" id="UP001164963"/>
    </source>
</evidence>
<dbReference type="PROSITE" id="PS00138">
    <property type="entry name" value="SUBTILASE_SER"/>
    <property type="match status" value="1"/>
</dbReference>
<dbReference type="InterPro" id="IPR000209">
    <property type="entry name" value="Peptidase_S8/S53_dom"/>
</dbReference>
<dbReference type="EMBL" id="CP098740">
    <property type="protein sequence ID" value="UZK53868.1"/>
    <property type="molecule type" value="Genomic_DNA"/>
</dbReference>
<evidence type="ECO:0000256" key="5">
    <source>
        <dbReference type="PROSITE-ProRule" id="PRU01240"/>
    </source>
</evidence>
<dbReference type="InterPro" id="IPR023828">
    <property type="entry name" value="Peptidase_S8_Ser-AS"/>
</dbReference>
<dbReference type="PROSITE" id="PS51318">
    <property type="entry name" value="TAT"/>
    <property type="match status" value="1"/>
</dbReference>
<organism evidence="9 10">
    <name type="scientific">Streptomyces drozdowiczii</name>
    <dbReference type="NCBI Taxonomy" id="202862"/>
    <lineage>
        <taxon>Bacteria</taxon>
        <taxon>Bacillati</taxon>
        <taxon>Actinomycetota</taxon>
        <taxon>Actinomycetes</taxon>
        <taxon>Kitasatosporales</taxon>
        <taxon>Streptomycetaceae</taxon>
        <taxon>Streptomyces</taxon>
    </lineage>
</organism>
<feature type="domain" description="Peptidase S8/S53" evidence="8">
    <location>
        <begin position="203"/>
        <end position="473"/>
    </location>
</feature>
<evidence type="ECO:0000256" key="7">
    <source>
        <dbReference type="SAM" id="SignalP"/>
    </source>
</evidence>
<name>A0ABY6PNT5_9ACTN</name>
<accession>A0ABY6PNT5</accession>
<dbReference type="PANTHER" id="PTHR43806:SF67">
    <property type="entry name" value="EGF-LIKE DOMAIN-CONTAINING PROTEIN"/>
    <property type="match status" value="1"/>
</dbReference>
<dbReference type="Pfam" id="PF00082">
    <property type="entry name" value="Peptidase_S8"/>
    <property type="match status" value="1"/>
</dbReference>
<dbReference type="SUPFAM" id="SSF52743">
    <property type="entry name" value="Subtilisin-like"/>
    <property type="match status" value="1"/>
</dbReference>
<evidence type="ECO:0000256" key="6">
    <source>
        <dbReference type="SAM" id="MobiDB-lite"/>
    </source>
</evidence>
<keyword evidence="2 5" id="KW-0645">Protease</keyword>
<protein>
    <submittedName>
        <fullName evidence="9">S8 family serine peptidase</fullName>
    </submittedName>
</protein>
<dbReference type="InterPro" id="IPR050131">
    <property type="entry name" value="Peptidase_S8_subtilisin-like"/>
</dbReference>
<dbReference type="InterPro" id="IPR006311">
    <property type="entry name" value="TAT_signal"/>
</dbReference>
<feature type="region of interest" description="Disordered" evidence="6">
    <location>
        <begin position="393"/>
        <end position="412"/>
    </location>
</feature>
<feature type="active site" description="Charge relay system" evidence="5">
    <location>
        <position position="259"/>
    </location>
</feature>
<dbReference type="Gene3D" id="3.40.50.200">
    <property type="entry name" value="Peptidase S8/S53 domain"/>
    <property type="match status" value="1"/>
</dbReference>
<dbReference type="InterPro" id="IPR015500">
    <property type="entry name" value="Peptidase_S8_subtilisin-rel"/>
</dbReference>
<dbReference type="Gene3D" id="2.60.40.1120">
    <property type="entry name" value="Carboxypeptidase-like, regulatory domain"/>
    <property type="match status" value="2"/>
</dbReference>
<feature type="signal peptide" evidence="7">
    <location>
        <begin position="1"/>
        <end position="33"/>
    </location>
</feature>
<dbReference type="PROSITE" id="PS51892">
    <property type="entry name" value="SUBTILASE"/>
    <property type="match status" value="1"/>
</dbReference>
<dbReference type="PANTHER" id="PTHR43806">
    <property type="entry name" value="PEPTIDASE S8"/>
    <property type="match status" value="1"/>
</dbReference>
<feature type="active site" description="Charge relay system" evidence="5">
    <location>
        <position position="212"/>
    </location>
</feature>
<dbReference type="InterPro" id="IPR008969">
    <property type="entry name" value="CarboxyPept-like_regulatory"/>
</dbReference>
<keyword evidence="10" id="KW-1185">Reference proteome</keyword>
<proteinExistence type="inferred from homology"/>
<feature type="chain" id="PRO_5047194503" evidence="7">
    <location>
        <begin position="34"/>
        <end position="863"/>
    </location>
</feature>
<dbReference type="SUPFAM" id="SSF49464">
    <property type="entry name" value="Carboxypeptidase regulatory domain-like"/>
    <property type="match status" value="2"/>
</dbReference>
<dbReference type="InterPro" id="IPR036852">
    <property type="entry name" value="Peptidase_S8/S53_dom_sf"/>
</dbReference>
<evidence type="ECO:0000256" key="3">
    <source>
        <dbReference type="ARBA" id="ARBA00022801"/>
    </source>
</evidence>
<evidence type="ECO:0000256" key="2">
    <source>
        <dbReference type="ARBA" id="ARBA00022670"/>
    </source>
</evidence>
<reference evidence="9" key="1">
    <citation type="journal article" date="2022" name="Front. Microbiol.">
        <title>Mirubactin C rescues the lethal effect of cell wall biosynthesis mutations in Bacillus subtilis.</title>
        <authorList>
            <person name="Kepplinger B."/>
            <person name="Wen X."/>
            <person name="Tyler A.R."/>
            <person name="Kim B.Y."/>
            <person name="Brown J."/>
            <person name="Banks P."/>
            <person name="Dashti Y."/>
            <person name="Mackenzie E.S."/>
            <person name="Wills C."/>
            <person name="Kawai Y."/>
            <person name="Waldron K.J."/>
            <person name="Allenby N.E.E."/>
            <person name="Wu L.J."/>
            <person name="Hall M.J."/>
            <person name="Errington J."/>
        </authorList>
    </citation>
    <scope>NUCLEOTIDE SEQUENCE</scope>
    <source>
        <strain evidence="9">MDA8-470</strain>
    </source>
</reference>
<evidence type="ECO:0000256" key="1">
    <source>
        <dbReference type="ARBA" id="ARBA00011073"/>
    </source>
</evidence>
<keyword evidence="4 5" id="KW-0720">Serine protease</keyword>
<dbReference type="Pfam" id="PF13620">
    <property type="entry name" value="CarboxypepD_reg"/>
    <property type="match status" value="2"/>
</dbReference>
<evidence type="ECO:0000259" key="8">
    <source>
        <dbReference type="Pfam" id="PF00082"/>
    </source>
</evidence>
<gene>
    <name evidence="9" type="ORF">NEH16_06620</name>
</gene>
<dbReference type="PRINTS" id="PR00723">
    <property type="entry name" value="SUBTILISIN"/>
</dbReference>
<dbReference type="Proteomes" id="UP001164963">
    <property type="component" value="Chromosome"/>
</dbReference>
<feature type="active site" description="Charge relay system" evidence="5">
    <location>
        <position position="431"/>
    </location>
</feature>
<evidence type="ECO:0000256" key="4">
    <source>
        <dbReference type="ARBA" id="ARBA00022825"/>
    </source>
</evidence>
<comment type="similarity">
    <text evidence="1 5">Belongs to the peptidase S8 family.</text>
</comment>
<sequence length="863" mass="89070">MPQLQPSRRRGAVWTVASLAAAALLTTPLPALAADSPSPSAIASAKVDSSLESAVRDGKDATFFVVLKDRADLSGAKKQKTHAKKATAAYGELRAHAKSSQKSLNAFLDKKKVGHQDFWIANAVKVTGDQDLVDELAKRSDVASVVKRQSFELDGIETSDKKVTASRAAALGTDSSADGTDAPAWGVSDIKADQVWDQYQDRGEGIVVANVDSGVQYDHPDLVANYRGNNGDGTFTHDYNFYDASGQCPTTAPCDNNGHGTHTMGTMVAKNGLGVAPNAKWIAAKGCASDVCYDDELLAAGQWILAPTDHNGQNPRPDLAPNIVNNSWGNKDTSTPFYQDILAAWDAAGIFEAFAAGNDGDGVTCSTTHPPGAQADSYGVGAYDVNGKIADFSGFGPSPTDGSEKPNISAPGVQIPSTWPGNDYNTINGTSMATPHVAGAVALLWSAAPSLIGDIEETRNLLNEGARDVDDTHCGGTAGMNYVWGNGKLDILSSVEKAPHTAATVTGKATDKATGKALPGITVQSTDTAGAVRTVTTGADGTYRLPLAAGTYSFAFSGYGYANGSAADVALAEGQTLTQDIALTAVPSHQVSGVVRDVTGKPLPGATVELNGTPLPAATTNAKGKYTFKKVAEGSYGLAVKPAAPVLCNGVHTGPATVGAADLTKNVQVPNRADNSGNVCTPAAYSWIAGSKKVALSGDEDSATVSLPFSVQHYGVSYSTASVTTDGLVNFLSPRVGDYNNTALPTAGVNGVKGVVAPLWDDLTLDRKSSVQTATTGTKGSRKFAIVWNNAAYADGTSGRATFEAVFDEATGAVTLQYQSVADRGAGATIGIADQSGTDAFQYSFNQSVIADGTAVSFTQGAK</sequence>
<dbReference type="RefSeq" id="WP_265540060.1">
    <property type="nucleotide sequence ID" value="NZ_CP098740.1"/>
</dbReference>